<dbReference type="Proteomes" id="UP000324629">
    <property type="component" value="Unassembled WGS sequence"/>
</dbReference>
<evidence type="ECO:0000313" key="1">
    <source>
        <dbReference type="EMBL" id="KAA3671019.1"/>
    </source>
</evidence>
<comment type="caution">
    <text evidence="1">The sequence shown here is derived from an EMBL/GenBank/DDBJ whole genome shotgun (WGS) entry which is preliminary data.</text>
</comment>
<reference evidence="1 2" key="1">
    <citation type="journal article" date="2019" name="Gigascience">
        <title>Whole-genome sequence of the oriental lung fluke Paragonimus westermani.</title>
        <authorList>
            <person name="Oey H."/>
            <person name="Zakrzewski M."/>
            <person name="Narain K."/>
            <person name="Devi K.R."/>
            <person name="Agatsuma T."/>
            <person name="Nawaratna S."/>
            <person name="Gobert G.N."/>
            <person name="Jones M.K."/>
            <person name="Ragan M.A."/>
            <person name="McManus D.P."/>
            <person name="Krause L."/>
        </authorList>
    </citation>
    <scope>NUCLEOTIDE SEQUENCE [LARGE SCALE GENOMIC DNA]</scope>
    <source>
        <strain evidence="1 2">IND2009</strain>
    </source>
</reference>
<proteinExistence type="predicted"/>
<organism evidence="1 2">
    <name type="scientific">Paragonimus westermani</name>
    <dbReference type="NCBI Taxonomy" id="34504"/>
    <lineage>
        <taxon>Eukaryota</taxon>
        <taxon>Metazoa</taxon>
        <taxon>Spiralia</taxon>
        <taxon>Lophotrochozoa</taxon>
        <taxon>Platyhelminthes</taxon>
        <taxon>Trematoda</taxon>
        <taxon>Digenea</taxon>
        <taxon>Plagiorchiida</taxon>
        <taxon>Troglotremata</taxon>
        <taxon>Troglotrematidae</taxon>
        <taxon>Paragonimus</taxon>
    </lineage>
</organism>
<keyword evidence="2" id="KW-1185">Reference proteome</keyword>
<evidence type="ECO:0000313" key="2">
    <source>
        <dbReference type="Proteomes" id="UP000324629"/>
    </source>
</evidence>
<dbReference type="EMBL" id="QNGE01007479">
    <property type="protein sequence ID" value="KAA3671019.1"/>
    <property type="molecule type" value="Genomic_DNA"/>
</dbReference>
<accession>A0A5J4N718</accession>
<sequence length="201" mass="22669">MAHVRSPAVYVIRDTTNPTADVLTIQYNQLKPAQTPEEAQMRPLPVPPGTDPITEKIVEIPAEGSCSNTDGTEALGVNDADVATVYIDLSIEGIPQIESFQYKLLPFHFRPRDHLMVYIDLATCVRAVVPQLWHHCTITISCDLGSPRRIAYLFTHACAQLFACLPHIRSVTPEAWNRVDHARLFVWFYMILSDHQSRTEC</sequence>
<protein>
    <submittedName>
        <fullName evidence="1">Uncharacterized protein</fullName>
    </submittedName>
</protein>
<gene>
    <name evidence="1" type="ORF">DEA37_0002178</name>
</gene>
<dbReference type="AlphaFoldDB" id="A0A5J4N718"/>
<name>A0A5J4N718_9TREM</name>